<dbReference type="EC" id="2.1.1.221" evidence="1"/>
<evidence type="ECO:0000256" key="4">
    <source>
        <dbReference type="ARBA" id="ARBA00022691"/>
    </source>
</evidence>
<comment type="catalytic activity">
    <reaction evidence="5">
        <text>guanosine(9) in tRNA + S-adenosyl-L-methionine = N(1)-methylguanosine(9) in tRNA + S-adenosyl-L-homocysteine + H(+)</text>
        <dbReference type="Rhea" id="RHEA:43156"/>
        <dbReference type="Rhea" id="RHEA-COMP:10367"/>
        <dbReference type="Rhea" id="RHEA-COMP:10368"/>
        <dbReference type="ChEBI" id="CHEBI:15378"/>
        <dbReference type="ChEBI" id="CHEBI:57856"/>
        <dbReference type="ChEBI" id="CHEBI:59789"/>
        <dbReference type="ChEBI" id="CHEBI:73542"/>
        <dbReference type="ChEBI" id="CHEBI:74269"/>
        <dbReference type="EC" id="2.1.1.221"/>
    </reaction>
</comment>
<feature type="compositionally biased region" description="Low complexity" evidence="6">
    <location>
        <begin position="35"/>
        <end position="70"/>
    </location>
</feature>
<gene>
    <name evidence="8" type="ORF">EHUX00137_LOCUS27104</name>
</gene>
<dbReference type="PROSITE" id="PS51675">
    <property type="entry name" value="SAM_MT_TRM10"/>
    <property type="match status" value="1"/>
</dbReference>
<evidence type="ECO:0000256" key="2">
    <source>
        <dbReference type="ARBA" id="ARBA00022603"/>
    </source>
</evidence>
<dbReference type="CDD" id="cd18089">
    <property type="entry name" value="SPOUT_Trm10-like"/>
    <property type="match status" value="1"/>
</dbReference>
<feature type="compositionally biased region" description="Basic and acidic residues" evidence="6">
    <location>
        <begin position="120"/>
        <end position="145"/>
    </location>
</feature>
<reference evidence="8" key="1">
    <citation type="submission" date="2021-01" db="EMBL/GenBank/DDBJ databases">
        <authorList>
            <person name="Corre E."/>
            <person name="Pelletier E."/>
            <person name="Niang G."/>
            <person name="Scheremetjew M."/>
            <person name="Finn R."/>
            <person name="Kale V."/>
            <person name="Holt S."/>
            <person name="Cochrane G."/>
            <person name="Meng A."/>
            <person name="Brown T."/>
            <person name="Cohen L."/>
        </authorList>
    </citation>
    <scope>NUCLEOTIDE SEQUENCE</scope>
    <source>
        <strain evidence="8">379</strain>
    </source>
</reference>
<keyword evidence="4" id="KW-0949">S-adenosyl-L-methionine</keyword>
<evidence type="ECO:0000259" key="7">
    <source>
        <dbReference type="PROSITE" id="PS51675"/>
    </source>
</evidence>
<dbReference type="GO" id="GO:0005634">
    <property type="term" value="C:nucleus"/>
    <property type="evidence" value="ECO:0007669"/>
    <property type="project" value="TreeGrafter"/>
</dbReference>
<sequence length="359" mass="38271">MATPRAPTTDESATTTADEPAVAAAGDALSESIAASPLSPDAADAQETTADGTASGVAAAATDAVVGGDTPQLSKRAQKRLLKQQSQVEKRKAEKQAKKEAKRAKREQAQAEWEAMPAEEQARVRAEAHARGEREQRRQAALREKEAKAAAAAALSADGADGSAPLPSVVIDLSFEKLMTEREIASLAQQVSYSYSSNRRAAFPTRLVLSSLGGATRAKLTQGFEHWPVVREERSYLEVFPDRERLIYLSSESEELLPGKMGPIHCSRSRGHCSVGELIRSCSARLSRGGRTWSEDWSTTTGTRASPTGSAARRACALPAFRSTNTSPCLSDGCWRSTTSSSSSSFAQAARRGARRCSG</sequence>
<keyword evidence="3" id="KW-0808">Transferase</keyword>
<dbReference type="PANTHER" id="PTHR13563:SF13">
    <property type="entry name" value="TRNA METHYLTRANSFERASE 10 HOMOLOG A"/>
    <property type="match status" value="1"/>
</dbReference>
<keyword evidence="2" id="KW-0489">Methyltransferase</keyword>
<feature type="domain" description="SAM-dependent MTase TRM10-type" evidence="7">
    <location>
        <begin position="146"/>
        <end position="355"/>
    </location>
</feature>
<dbReference type="GO" id="GO:0000049">
    <property type="term" value="F:tRNA binding"/>
    <property type="evidence" value="ECO:0007669"/>
    <property type="project" value="TreeGrafter"/>
</dbReference>
<dbReference type="GO" id="GO:0002939">
    <property type="term" value="P:tRNA N1-guanine methylation"/>
    <property type="evidence" value="ECO:0007669"/>
    <property type="project" value="TreeGrafter"/>
</dbReference>
<dbReference type="InterPro" id="IPR007356">
    <property type="entry name" value="tRNA_m1G_MeTrfase_euk"/>
</dbReference>
<dbReference type="InterPro" id="IPR028564">
    <property type="entry name" value="MT_TRM10-typ"/>
</dbReference>
<accession>A0A7S3SVR7</accession>
<organism evidence="8">
    <name type="scientific">Emiliania huxleyi</name>
    <name type="common">Coccolithophore</name>
    <name type="synonym">Pontosphaera huxleyi</name>
    <dbReference type="NCBI Taxonomy" id="2903"/>
    <lineage>
        <taxon>Eukaryota</taxon>
        <taxon>Haptista</taxon>
        <taxon>Haptophyta</taxon>
        <taxon>Prymnesiophyceae</taxon>
        <taxon>Isochrysidales</taxon>
        <taxon>Noelaerhabdaceae</taxon>
        <taxon>Emiliania</taxon>
    </lineage>
</organism>
<protein>
    <recommendedName>
        <fullName evidence="1">tRNA (guanine(9)-N(1))-methyltransferase</fullName>
        <ecNumber evidence="1">2.1.1.221</ecNumber>
    </recommendedName>
</protein>
<evidence type="ECO:0000313" key="8">
    <source>
        <dbReference type="EMBL" id="CAE0565265.1"/>
    </source>
</evidence>
<dbReference type="AlphaFoldDB" id="A0A7S3SVR7"/>
<dbReference type="Gene3D" id="3.40.1280.30">
    <property type="match status" value="1"/>
</dbReference>
<dbReference type="PANTHER" id="PTHR13563">
    <property type="entry name" value="TRNA (GUANINE-9-) METHYLTRANSFERASE"/>
    <property type="match status" value="1"/>
</dbReference>
<evidence type="ECO:0000256" key="3">
    <source>
        <dbReference type="ARBA" id="ARBA00022679"/>
    </source>
</evidence>
<dbReference type="EMBL" id="HBIR01034785">
    <property type="protein sequence ID" value="CAE0565265.1"/>
    <property type="molecule type" value="Transcribed_RNA"/>
</dbReference>
<evidence type="ECO:0000256" key="1">
    <source>
        <dbReference type="ARBA" id="ARBA00012797"/>
    </source>
</evidence>
<feature type="compositionally biased region" description="Basic and acidic residues" evidence="6">
    <location>
        <begin position="88"/>
        <end position="99"/>
    </location>
</feature>
<dbReference type="GO" id="GO:0008168">
    <property type="term" value="F:methyltransferase activity"/>
    <property type="evidence" value="ECO:0007669"/>
    <property type="project" value="UniProtKB-KW"/>
</dbReference>
<feature type="region of interest" description="Disordered" evidence="6">
    <location>
        <begin position="35"/>
        <end position="145"/>
    </location>
</feature>
<name>A0A7S3SVR7_EMIHU</name>
<proteinExistence type="predicted"/>
<dbReference type="InterPro" id="IPR038459">
    <property type="entry name" value="MT_TRM10-typ_sf"/>
</dbReference>
<evidence type="ECO:0000256" key="6">
    <source>
        <dbReference type="SAM" id="MobiDB-lite"/>
    </source>
</evidence>
<evidence type="ECO:0000256" key="5">
    <source>
        <dbReference type="ARBA" id="ARBA00048434"/>
    </source>
</evidence>